<dbReference type="PANTHER" id="PTHR24379:SF127">
    <property type="entry name" value="BLOODY FINGERS-RELATED"/>
    <property type="match status" value="1"/>
</dbReference>
<evidence type="ECO:0000313" key="8">
    <source>
        <dbReference type="EMBL" id="OXA41927.1"/>
    </source>
</evidence>
<feature type="region of interest" description="Disordered" evidence="6">
    <location>
        <begin position="325"/>
        <end position="355"/>
    </location>
</feature>
<dbReference type="Pfam" id="PF13912">
    <property type="entry name" value="zf-C2H2_6"/>
    <property type="match status" value="1"/>
</dbReference>
<dbReference type="SUPFAM" id="SSF57667">
    <property type="entry name" value="beta-beta-alpha zinc fingers"/>
    <property type="match status" value="4"/>
</dbReference>
<accession>A0A226DB23</accession>
<dbReference type="Pfam" id="PF00096">
    <property type="entry name" value="zf-C2H2"/>
    <property type="match status" value="1"/>
</dbReference>
<evidence type="ECO:0000256" key="5">
    <source>
        <dbReference type="PROSITE-ProRule" id="PRU00042"/>
    </source>
</evidence>
<feature type="region of interest" description="Disordered" evidence="6">
    <location>
        <begin position="155"/>
        <end position="271"/>
    </location>
</feature>
<gene>
    <name evidence="8" type="ORF">Fcan01_23096</name>
</gene>
<reference evidence="8 9" key="1">
    <citation type="submission" date="2015-12" db="EMBL/GenBank/DDBJ databases">
        <title>The genome of Folsomia candida.</title>
        <authorList>
            <person name="Faddeeva A."/>
            <person name="Derks M.F."/>
            <person name="Anvar Y."/>
            <person name="Smit S."/>
            <person name="Van Straalen N."/>
            <person name="Roelofs D."/>
        </authorList>
    </citation>
    <scope>NUCLEOTIDE SEQUENCE [LARGE SCALE GENOMIC DNA]</scope>
    <source>
        <strain evidence="8 9">VU population</strain>
        <tissue evidence="8">Whole body</tissue>
    </source>
</reference>
<feature type="domain" description="C2H2-type" evidence="7">
    <location>
        <begin position="404"/>
        <end position="435"/>
    </location>
</feature>
<feature type="domain" description="C2H2-type" evidence="7">
    <location>
        <begin position="690"/>
        <end position="713"/>
    </location>
</feature>
<dbReference type="EMBL" id="LNIX01000027">
    <property type="protein sequence ID" value="OXA41927.1"/>
    <property type="molecule type" value="Genomic_DNA"/>
</dbReference>
<name>A0A226DB23_FOLCA</name>
<evidence type="ECO:0000256" key="1">
    <source>
        <dbReference type="ARBA" id="ARBA00022723"/>
    </source>
</evidence>
<dbReference type="GO" id="GO:0000981">
    <property type="term" value="F:DNA-binding transcription factor activity, RNA polymerase II-specific"/>
    <property type="evidence" value="ECO:0007669"/>
    <property type="project" value="TreeGrafter"/>
</dbReference>
<keyword evidence="1" id="KW-0479">Metal-binding</keyword>
<proteinExistence type="predicted"/>
<protein>
    <submittedName>
        <fullName evidence="8">Zinc finger protein 11</fullName>
    </submittedName>
</protein>
<dbReference type="GO" id="GO:0005634">
    <property type="term" value="C:nucleus"/>
    <property type="evidence" value="ECO:0007669"/>
    <property type="project" value="TreeGrafter"/>
</dbReference>
<dbReference type="SMART" id="SM00355">
    <property type="entry name" value="ZnF_C2H2"/>
    <property type="match status" value="12"/>
</dbReference>
<keyword evidence="4" id="KW-0862">Zinc</keyword>
<evidence type="ECO:0000256" key="4">
    <source>
        <dbReference type="ARBA" id="ARBA00022833"/>
    </source>
</evidence>
<feature type="compositionally biased region" description="Basic residues" evidence="6">
    <location>
        <begin position="750"/>
        <end position="760"/>
    </location>
</feature>
<evidence type="ECO:0000256" key="6">
    <source>
        <dbReference type="SAM" id="MobiDB-lite"/>
    </source>
</evidence>
<feature type="compositionally biased region" description="Acidic residues" evidence="6">
    <location>
        <begin position="174"/>
        <end position="195"/>
    </location>
</feature>
<dbReference type="Gene3D" id="3.30.160.60">
    <property type="entry name" value="Classic Zinc Finger"/>
    <property type="match status" value="4"/>
</dbReference>
<evidence type="ECO:0000313" key="9">
    <source>
        <dbReference type="Proteomes" id="UP000198287"/>
    </source>
</evidence>
<feature type="region of interest" description="Disordered" evidence="6">
    <location>
        <begin position="1"/>
        <end position="33"/>
    </location>
</feature>
<evidence type="ECO:0000256" key="3">
    <source>
        <dbReference type="ARBA" id="ARBA00022771"/>
    </source>
</evidence>
<keyword evidence="3 5" id="KW-0863">Zinc-finger</keyword>
<organism evidence="8 9">
    <name type="scientific">Folsomia candida</name>
    <name type="common">Springtail</name>
    <dbReference type="NCBI Taxonomy" id="158441"/>
    <lineage>
        <taxon>Eukaryota</taxon>
        <taxon>Metazoa</taxon>
        <taxon>Ecdysozoa</taxon>
        <taxon>Arthropoda</taxon>
        <taxon>Hexapoda</taxon>
        <taxon>Collembola</taxon>
        <taxon>Entomobryomorpha</taxon>
        <taxon>Isotomoidea</taxon>
        <taxon>Isotomidae</taxon>
        <taxon>Proisotominae</taxon>
        <taxon>Folsomia</taxon>
    </lineage>
</organism>
<dbReference type="InterPro" id="IPR036236">
    <property type="entry name" value="Znf_C2H2_sf"/>
</dbReference>
<feature type="compositionally biased region" description="Basic residues" evidence="6">
    <location>
        <begin position="767"/>
        <end position="780"/>
    </location>
</feature>
<sequence length="802" mass="92627">MPRRTSTRKNIVTEKMPRRTSSRKNKGPNDDPVVLLDRDPVIEEELGQKCKLSTDSASCFLCTSPNIAPQSAPTPHGNNIYTEEVTTFKRIFMTPPFRRKISPPAYNHFTNNEQSCVSCAKFVRNVVALEDEVVAIGRRLREKLEEGRENLVKRWKGTGTPEPVRNHVTKVKDEPDDDELVPFYEPDFDHDDESEFNFGQPTVSDALATRKSPRARKRMKNEDFVSDEDGDDSGEESNYAPDGDEGDDKEKVKRRRRRRQPPAPRRDGDDLSCAKCGKKFGYRRGLLRHEVEVCRVARSDVTLHPCQICDRVYVSKQMMMRHANTHTGNRKVSNKRIKTESESENSDSEEHEVTRIRDRDPVKRTCTVCKKMFETQLRRIWHEIKFCHVTFTPDQLEEMGVAMYPCQGDECEKVFIYKRDLNRHAKAKNHPVAEKVQPSSSDYKKFATLFSEAQKNCDDNLNSEVAKPYSLGTHACQKCGKVFATLMSKVYHEIKICKVEYDDEYLKKIKLSFLPCDRCDQKFHYQKDLDKHALTHSSVKYTCSSCGKNFRHLESFNIHVAIRCTQPTMKMTPKEQELLTKTKTKKCPQCPARLCNNSGLYRHIATVHNPAKRKPKPNPGRIEQTTVCEFCGKSFSAQVYRQHIRRMHTNVRSHVCSSCKKRFLSRDELDAHIQVCLQDEDGEEGVDKKWSCDECEATFEWPSGLNDHVNMVHLNVTRYECDLCGDRFFKLGSLNKHVKRHETTKMDKLPKRKRGKRKSRGVSSPVKKPRGRGTRGKKKSQRAEEVVFQDVIFEVSNEVEIM</sequence>
<feature type="domain" description="C2H2-type" evidence="7">
    <location>
        <begin position="719"/>
        <end position="746"/>
    </location>
</feature>
<comment type="caution">
    <text evidence="8">The sequence shown here is derived from an EMBL/GenBank/DDBJ whole genome shotgun (WGS) entry which is preliminary data.</text>
</comment>
<dbReference type="InterPro" id="IPR013087">
    <property type="entry name" value="Znf_C2H2_type"/>
</dbReference>
<dbReference type="GO" id="GO:0000977">
    <property type="term" value="F:RNA polymerase II transcription regulatory region sequence-specific DNA binding"/>
    <property type="evidence" value="ECO:0007669"/>
    <property type="project" value="TreeGrafter"/>
</dbReference>
<dbReference type="PANTHER" id="PTHR24379">
    <property type="entry name" value="KRAB AND ZINC FINGER DOMAIN-CONTAINING"/>
    <property type="match status" value="1"/>
</dbReference>
<dbReference type="Proteomes" id="UP000198287">
    <property type="component" value="Unassembled WGS sequence"/>
</dbReference>
<feature type="domain" description="C2H2-type" evidence="7">
    <location>
        <begin position="304"/>
        <end position="331"/>
    </location>
</feature>
<dbReference type="PROSITE" id="PS00028">
    <property type="entry name" value="ZINC_FINGER_C2H2_1"/>
    <property type="match status" value="7"/>
</dbReference>
<feature type="domain" description="C2H2-type" evidence="7">
    <location>
        <begin position="626"/>
        <end position="653"/>
    </location>
</feature>
<feature type="domain" description="C2H2-type" evidence="7">
    <location>
        <begin position="514"/>
        <end position="541"/>
    </location>
</feature>
<keyword evidence="9" id="KW-1185">Reference proteome</keyword>
<feature type="compositionally biased region" description="Acidic residues" evidence="6">
    <location>
        <begin position="224"/>
        <end position="235"/>
    </location>
</feature>
<dbReference type="AlphaFoldDB" id="A0A226DB23"/>
<feature type="domain" description="C2H2-type" evidence="7">
    <location>
        <begin position="541"/>
        <end position="568"/>
    </location>
</feature>
<feature type="region of interest" description="Disordered" evidence="6">
    <location>
        <begin position="744"/>
        <end position="783"/>
    </location>
</feature>
<dbReference type="PROSITE" id="PS50157">
    <property type="entry name" value="ZINC_FINGER_C2H2_2"/>
    <property type="match status" value="7"/>
</dbReference>
<evidence type="ECO:0000256" key="2">
    <source>
        <dbReference type="ARBA" id="ARBA00022737"/>
    </source>
</evidence>
<evidence type="ECO:0000259" key="7">
    <source>
        <dbReference type="PROSITE" id="PS50157"/>
    </source>
</evidence>
<keyword evidence="2" id="KW-0677">Repeat</keyword>
<dbReference type="OrthoDB" id="8922241at2759"/>
<dbReference type="GO" id="GO:0008270">
    <property type="term" value="F:zinc ion binding"/>
    <property type="evidence" value="ECO:0007669"/>
    <property type="project" value="UniProtKB-KW"/>
</dbReference>